<proteinExistence type="predicted"/>
<comment type="caution">
    <text evidence="2">The sequence shown here is derived from an EMBL/GenBank/DDBJ whole genome shotgun (WGS) entry which is preliminary data.</text>
</comment>
<name>A0AA39QX44_9LECA</name>
<evidence type="ECO:0000313" key="3">
    <source>
        <dbReference type="Proteomes" id="UP001166286"/>
    </source>
</evidence>
<keyword evidence="3" id="KW-1185">Reference proteome</keyword>
<protein>
    <recommendedName>
        <fullName evidence="1">PD-(D/E)XK nuclease-like domain-containing protein</fullName>
    </recommendedName>
</protein>
<accession>A0AA39QX44</accession>
<dbReference type="EMBL" id="JAFEKC020000014">
    <property type="protein sequence ID" value="KAK0510857.1"/>
    <property type="molecule type" value="Genomic_DNA"/>
</dbReference>
<sequence length="274" mass="31296">MSITDTPNRRLDVPETAFGAMAPYTEADHIGLMLAVLRTAEVANLYRAEDCTETHWMSVVVHPLLTIVHGLKKFRTSSGIPLLRSDDMAYVRMQKSLTPSSHDDYFTGLKKRIDGAFGLRLSEEEIDILESRCYTSPGLPSINPAENFTQLVPQFLLIELKRPNTNKDALIQLGLWASVEFTKRRIEGWGMDMQILAVQIEGDEWQLWEAYATSRGISKEGEHDFGVVFVGPQYMGTTRDLYGIFQILEWLCRCAEWGLREYKEWVKAEMLQPE</sequence>
<dbReference type="InterPro" id="IPR046797">
    <property type="entry name" value="PDDEXK_12"/>
</dbReference>
<evidence type="ECO:0000313" key="2">
    <source>
        <dbReference type="EMBL" id="KAK0510857.1"/>
    </source>
</evidence>
<dbReference type="Proteomes" id="UP001166286">
    <property type="component" value="Unassembled WGS sequence"/>
</dbReference>
<feature type="domain" description="PD-(D/E)XK nuclease-like" evidence="1">
    <location>
        <begin position="21"/>
        <end position="262"/>
    </location>
</feature>
<dbReference type="AlphaFoldDB" id="A0AA39QX44"/>
<organism evidence="2 3">
    <name type="scientific">Cladonia borealis</name>
    <dbReference type="NCBI Taxonomy" id="184061"/>
    <lineage>
        <taxon>Eukaryota</taxon>
        <taxon>Fungi</taxon>
        <taxon>Dikarya</taxon>
        <taxon>Ascomycota</taxon>
        <taxon>Pezizomycotina</taxon>
        <taxon>Lecanoromycetes</taxon>
        <taxon>OSLEUM clade</taxon>
        <taxon>Lecanoromycetidae</taxon>
        <taxon>Lecanorales</taxon>
        <taxon>Lecanorineae</taxon>
        <taxon>Cladoniaceae</taxon>
        <taxon>Cladonia</taxon>
    </lineage>
</organism>
<dbReference type="Pfam" id="PF20516">
    <property type="entry name" value="PDDEXK_12"/>
    <property type="match status" value="1"/>
</dbReference>
<gene>
    <name evidence="2" type="ORF">JMJ35_006409</name>
</gene>
<evidence type="ECO:0000259" key="1">
    <source>
        <dbReference type="Pfam" id="PF20516"/>
    </source>
</evidence>
<reference evidence="2" key="1">
    <citation type="submission" date="2023-03" db="EMBL/GenBank/DDBJ databases">
        <title>Complete genome of Cladonia borealis.</title>
        <authorList>
            <person name="Park H."/>
        </authorList>
    </citation>
    <scope>NUCLEOTIDE SEQUENCE</scope>
    <source>
        <strain evidence="2">ANT050790</strain>
    </source>
</reference>